<dbReference type="Pfam" id="PF00560">
    <property type="entry name" value="LRR_1"/>
    <property type="match status" value="12"/>
</dbReference>
<dbReference type="FunFam" id="3.80.10.10:FF:000111">
    <property type="entry name" value="LRR receptor-like serine/threonine-protein kinase ERECTA"/>
    <property type="match status" value="1"/>
</dbReference>
<reference evidence="14 15" key="1">
    <citation type="journal article" date="2019" name="Genome Biol. Evol.">
        <title>Insights into the evolution of the New World diploid cottons (Gossypium, subgenus Houzingenia) based on genome sequencing.</title>
        <authorList>
            <person name="Grover C.E."/>
            <person name="Arick M.A. 2nd"/>
            <person name="Thrash A."/>
            <person name="Conover J.L."/>
            <person name="Sanders W.S."/>
            <person name="Peterson D.G."/>
            <person name="Frelichowski J.E."/>
            <person name="Scheffler J.A."/>
            <person name="Scheffler B.E."/>
            <person name="Wendel J.F."/>
        </authorList>
    </citation>
    <scope>NUCLEOTIDE SEQUENCE [LARGE SCALE GENOMIC DNA]</scope>
    <source>
        <strain evidence="14">1</strain>
        <tissue evidence="14">Leaf</tissue>
    </source>
</reference>
<dbReference type="SMART" id="SM00369">
    <property type="entry name" value="LRR_TYP"/>
    <property type="match status" value="8"/>
</dbReference>
<keyword evidence="8 12" id="KW-1133">Transmembrane helix</keyword>
<keyword evidence="5 12" id="KW-0812">Transmembrane</keyword>
<dbReference type="InterPro" id="IPR001611">
    <property type="entry name" value="Leu-rich_rpt"/>
</dbReference>
<dbReference type="PANTHER" id="PTHR48063">
    <property type="entry name" value="LRR RECEPTOR-LIKE KINASE"/>
    <property type="match status" value="1"/>
</dbReference>
<dbReference type="InterPro" id="IPR013210">
    <property type="entry name" value="LRR_N_plant-typ"/>
</dbReference>
<dbReference type="Proteomes" id="UP000593576">
    <property type="component" value="Unassembled WGS sequence"/>
</dbReference>
<dbReference type="Pfam" id="PF08263">
    <property type="entry name" value="LRRNT_2"/>
    <property type="match status" value="1"/>
</dbReference>
<keyword evidence="15" id="KW-1185">Reference proteome</keyword>
<proteinExistence type="inferred from homology"/>
<sequence>MVKNITVRYDTTNRNSINVAFHSLVSSLIALTTEISMSVLLVLLFLSLATVNINEGCIESERQALLMFKHDVTDGANRLSSWSLHHGHEDCCQWDGVVCDNVTAHVLELHLANPRPLLDDYGSDAENEATERSKLRGKINPSLLNLTQLSYLNLSQNEFGGIPIPDFIGSIESLGHLDLSKAGFGGLVPNQLGNLSSLEYLNLRADIEDNLYVTGLQWLSGLSLIEHLDLSAVDLAQASNWLQVLNTLPFLKNLYLSGCQLPQVPPPTHLNLSSLAILDLSLNDIENSSGGSIFHGLVNMTSLRHLDLSNNLFNSSIPESLYSLDSVQFLNLGSNKFGGKLSSAIGNMTSAIDLDLSDNELEGPIPKTMGNLCYLKSISFSELNLNQDVSTILAVLSGCVSNQLDKLGLSGCHLSGQLTNQLGNFKSLKELHLSGNSVSGPIPISIGELSSLRVLELNQNQLKGQLPSSIGKLTNLEILDISTNLLEGVVSETHIGNLPKLKVFQASKNSFVLRVSPDWIPPFELELLGLRSGNVGSMFPLWLHSQKHLRYLDISGSRISDSLPGWLWNFSSPFQYLNLSHNQIHGQIPGIPWAMSVDSVIDLSFNLLSGPLTQISPNVFFLDMSNNNLSGSLSPLLCYKLKETIGTVILNLGGNVLSGEIPDCWLNWQNLQVIKLSNNRLNGSIPSSMGTLQSIVSLHLQKNHLSGEIPLSLKNCTDLILLDAGENELHGSIPRWIGDSLRKLVVLSLRSNKFSGYIPDELCAIGSLQVLDLADNNLIGSIPRCVSKFRAMAKFNSSMGTAISYVISAGTFVATIVMKGQMLEYGTNLNLVRSIDLSNNKLSGEIPVEVTSLFELQTLNLSHNLLSGTIPDRIGELSSLESVDFSVNKLSGSIPESMSYLTFLSHLNLSFNNLSGVIPSSTQLQSFDSSCYEGNQLCGLPVPNMCPENGTIHGVGNGGGNGNENETDWFWFGLVVGFVIGFWSVFGPLVFDKRWRSIYTLFGSQTNVENH</sequence>
<evidence type="ECO:0000256" key="1">
    <source>
        <dbReference type="ARBA" id="ARBA00004251"/>
    </source>
</evidence>
<keyword evidence="7" id="KW-0677">Repeat</keyword>
<keyword evidence="9 12" id="KW-0472">Membrane</keyword>
<keyword evidence="11" id="KW-0325">Glycoprotein</keyword>
<protein>
    <recommendedName>
        <fullName evidence="13">Leucine-rich repeat-containing N-terminal plant-type domain-containing protein</fullName>
    </recommendedName>
</protein>
<accession>A0A7J9MJI7</accession>
<evidence type="ECO:0000256" key="11">
    <source>
        <dbReference type="ARBA" id="ARBA00023180"/>
    </source>
</evidence>
<organism evidence="14 15">
    <name type="scientific">Gossypium schwendimanii</name>
    <name type="common">Cotton</name>
    <dbReference type="NCBI Taxonomy" id="34291"/>
    <lineage>
        <taxon>Eukaryota</taxon>
        <taxon>Viridiplantae</taxon>
        <taxon>Streptophyta</taxon>
        <taxon>Embryophyta</taxon>
        <taxon>Tracheophyta</taxon>
        <taxon>Spermatophyta</taxon>
        <taxon>Magnoliopsida</taxon>
        <taxon>eudicotyledons</taxon>
        <taxon>Gunneridae</taxon>
        <taxon>Pentapetalae</taxon>
        <taxon>rosids</taxon>
        <taxon>malvids</taxon>
        <taxon>Malvales</taxon>
        <taxon>Malvaceae</taxon>
        <taxon>Malvoideae</taxon>
        <taxon>Gossypium</taxon>
    </lineage>
</organism>
<dbReference type="AlphaFoldDB" id="A0A7J9MJI7"/>
<dbReference type="PANTHER" id="PTHR48063:SF98">
    <property type="entry name" value="LRR RECEPTOR-LIKE SERINE_THREONINE-PROTEIN KINASE FLS2"/>
    <property type="match status" value="1"/>
</dbReference>
<feature type="domain" description="Leucine-rich repeat-containing N-terminal plant-type" evidence="13">
    <location>
        <begin position="59"/>
        <end position="100"/>
    </location>
</feature>
<dbReference type="FunFam" id="3.80.10.10:FF:000095">
    <property type="entry name" value="LRR receptor-like serine/threonine-protein kinase GSO1"/>
    <property type="match status" value="1"/>
</dbReference>
<dbReference type="InterPro" id="IPR046956">
    <property type="entry name" value="RLP23-like"/>
</dbReference>
<evidence type="ECO:0000256" key="7">
    <source>
        <dbReference type="ARBA" id="ARBA00022737"/>
    </source>
</evidence>
<evidence type="ECO:0000256" key="9">
    <source>
        <dbReference type="ARBA" id="ARBA00023136"/>
    </source>
</evidence>
<keyword evidence="3" id="KW-1003">Cell membrane</keyword>
<evidence type="ECO:0000256" key="2">
    <source>
        <dbReference type="ARBA" id="ARBA00009592"/>
    </source>
</evidence>
<keyword evidence="10" id="KW-0675">Receptor</keyword>
<dbReference type="SUPFAM" id="SSF52058">
    <property type="entry name" value="L domain-like"/>
    <property type="match status" value="2"/>
</dbReference>
<dbReference type="InterPro" id="IPR032675">
    <property type="entry name" value="LRR_dom_sf"/>
</dbReference>
<dbReference type="SUPFAM" id="SSF52047">
    <property type="entry name" value="RNI-like"/>
    <property type="match status" value="1"/>
</dbReference>
<feature type="transmembrane region" description="Helical" evidence="12">
    <location>
        <begin position="21"/>
        <end position="48"/>
    </location>
</feature>
<dbReference type="GO" id="GO:0005886">
    <property type="term" value="C:plasma membrane"/>
    <property type="evidence" value="ECO:0007669"/>
    <property type="project" value="UniProtKB-SubCell"/>
</dbReference>
<comment type="similarity">
    <text evidence="2">Belongs to the RLP family.</text>
</comment>
<dbReference type="EMBL" id="JABFAF010000011">
    <property type="protein sequence ID" value="MBA0871104.1"/>
    <property type="molecule type" value="Genomic_DNA"/>
</dbReference>
<dbReference type="Gene3D" id="3.80.10.10">
    <property type="entry name" value="Ribonuclease Inhibitor"/>
    <property type="match status" value="5"/>
</dbReference>
<dbReference type="OrthoDB" id="1600340at2759"/>
<evidence type="ECO:0000256" key="10">
    <source>
        <dbReference type="ARBA" id="ARBA00023170"/>
    </source>
</evidence>
<dbReference type="InterPro" id="IPR003591">
    <property type="entry name" value="Leu-rich_rpt_typical-subtyp"/>
</dbReference>
<evidence type="ECO:0000259" key="13">
    <source>
        <dbReference type="Pfam" id="PF08263"/>
    </source>
</evidence>
<feature type="transmembrane region" description="Helical" evidence="12">
    <location>
        <begin position="969"/>
        <end position="991"/>
    </location>
</feature>
<evidence type="ECO:0000256" key="6">
    <source>
        <dbReference type="ARBA" id="ARBA00022729"/>
    </source>
</evidence>
<evidence type="ECO:0000256" key="12">
    <source>
        <dbReference type="SAM" id="Phobius"/>
    </source>
</evidence>
<comment type="subcellular location">
    <subcellularLocation>
        <location evidence="1">Cell membrane</location>
        <topology evidence="1">Single-pass type I membrane protein</topology>
    </subcellularLocation>
</comment>
<evidence type="ECO:0000256" key="8">
    <source>
        <dbReference type="ARBA" id="ARBA00022989"/>
    </source>
</evidence>
<keyword evidence="4" id="KW-0433">Leucine-rich repeat</keyword>
<dbReference type="FunFam" id="3.80.10.10:FF:000041">
    <property type="entry name" value="LRR receptor-like serine/threonine-protein kinase ERECTA"/>
    <property type="match status" value="1"/>
</dbReference>
<evidence type="ECO:0000256" key="5">
    <source>
        <dbReference type="ARBA" id="ARBA00022692"/>
    </source>
</evidence>
<keyword evidence="6" id="KW-0732">Signal</keyword>
<evidence type="ECO:0000256" key="3">
    <source>
        <dbReference type="ARBA" id="ARBA00022475"/>
    </source>
</evidence>
<name>A0A7J9MJI7_GOSSC</name>
<evidence type="ECO:0000256" key="4">
    <source>
        <dbReference type="ARBA" id="ARBA00022614"/>
    </source>
</evidence>
<gene>
    <name evidence="14" type="ORF">Goshw_021264</name>
</gene>
<evidence type="ECO:0000313" key="14">
    <source>
        <dbReference type="EMBL" id="MBA0871104.1"/>
    </source>
</evidence>
<comment type="caution">
    <text evidence="14">The sequence shown here is derived from an EMBL/GenBank/DDBJ whole genome shotgun (WGS) entry which is preliminary data.</text>
</comment>
<evidence type="ECO:0000313" key="15">
    <source>
        <dbReference type="Proteomes" id="UP000593576"/>
    </source>
</evidence>